<accession>A0ABS0LTF6</accession>
<organism evidence="3 4">
    <name type="scientific">Serratia surfactantfaciens</name>
    <dbReference type="NCBI Taxonomy" id="2741499"/>
    <lineage>
        <taxon>Bacteria</taxon>
        <taxon>Pseudomonadati</taxon>
        <taxon>Pseudomonadota</taxon>
        <taxon>Gammaproteobacteria</taxon>
        <taxon>Enterobacterales</taxon>
        <taxon>Yersiniaceae</taxon>
        <taxon>Serratia</taxon>
    </lineage>
</organism>
<feature type="transmembrane region" description="Helical" evidence="2">
    <location>
        <begin position="65"/>
        <end position="84"/>
    </location>
</feature>
<evidence type="ECO:0000313" key="3">
    <source>
        <dbReference type="EMBL" id="MBH1918612.1"/>
    </source>
</evidence>
<dbReference type="Proteomes" id="UP000635335">
    <property type="component" value="Unassembled WGS sequence"/>
</dbReference>
<name>A0ABS0LTF6_9GAMM</name>
<protein>
    <submittedName>
        <fullName evidence="3">Uncharacterized protein</fullName>
    </submittedName>
</protein>
<feature type="transmembrane region" description="Helical" evidence="2">
    <location>
        <begin position="24"/>
        <end position="45"/>
    </location>
</feature>
<evidence type="ECO:0000256" key="2">
    <source>
        <dbReference type="SAM" id="Phobius"/>
    </source>
</evidence>
<gene>
    <name evidence="3" type="ORF">I5U16_00380</name>
</gene>
<sequence length="273" mass="31824">MLDFIKDILSAFRQSSIERIKNPFVGAFVFSWLGFNWQVLAIILFSKKDVIERVDYIKEHYDVGHFILAPALTTIVICIILPLANKVFTKFQSKPISETTDILMQSKIDIAEKQLQIADIEAKKKLAIKREEKYIEQNIYEIRDKHSRLERTAEEMTIELKKVKGALAASVNENAQIKTENSSLKEVYKIRETSLNEQIESLRKSILSLEKKEKDLHNEIKKSREKNDEYDKFISENPDILNRFFQFGLVTQPNLHASKLREVNNYNNNEESL</sequence>
<feature type="coiled-coil region" evidence="1">
    <location>
        <begin position="103"/>
        <end position="166"/>
    </location>
</feature>
<proteinExistence type="predicted"/>
<keyword evidence="2" id="KW-0812">Transmembrane</keyword>
<keyword evidence="1" id="KW-0175">Coiled coil</keyword>
<dbReference type="EMBL" id="JADUMB010000001">
    <property type="protein sequence ID" value="MBH1918612.1"/>
    <property type="molecule type" value="Genomic_DNA"/>
</dbReference>
<keyword evidence="4" id="KW-1185">Reference proteome</keyword>
<comment type="caution">
    <text evidence="3">The sequence shown here is derived from an EMBL/GenBank/DDBJ whole genome shotgun (WGS) entry which is preliminary data.</text>
</comment>
<keyword evidence="2" id="KW-1133">Transmembrane helix</keyword>
<dbReference type="RefSeq" id="WP_197667132.1">
    <property type="nucleotide sequence ID" value="NZ_JADUMB010000001.1"/>
</dbReference>
<evidence type="ECO:0000256" key="1">
    <source>
        <dbReference type="SAM" id="Coils"/>
    </source>
</evidence>
<feature type="coiled-coil region" evidence="1">
    <location>
        <begin position="192"/>
        <end position="229"/>
    </location>
</feature>
<keyword evidence="2" id="KW-0472">Membrane</keyword>
<reference evidence="3 4" key="1">
    <citation type="submission" date="2020-11" db="EMBL/GenBank/DDBJ databases">
        <title>Enhanced detection system for hospital associated transmission using whole genome sequencing surveillance.</title>
        <authorList>
            <person name="Harrison L.H."/>
            <person name="Van Tyne D."/>
            <person name="Marsh J.W."/>
            <person name="Griffith M.P."/>
            <person name="Snyder D.J."/>
            <person name="Cooper V.S."/>
            <person name="Mustapha M."/>
        </authorList>
    </citation>
    <scope>NUCLEOTIDE SEQUENCE [LARGE SCALE GENOMIC DNA]</scope>
    <source>
        <strain evidence="3 4">SER00227</strain>
    </source>
</reference>
<evidence type="ECO:0000313" key="4">
    <source>
        <dbReference type="Proteomes" id="UP000635335"/>
    </source>
</evidence>